<sequence length="97" mass="10496">MPLVLSAAALTGCQQLNDGVNTVNGAISSSLSSVGKALGELPPLKALARYRLYLALVLSAKTMKKTQWQQRKNGRENGSQSQMRLFLKLRKAEVPAI</sequence>
<name>A0A927HQS9_KLEPN</name>
<evidence type="ECO:0000313" key="2">
    <source>
        <dbReference type="Proteomes" id="UP000616340"/>
    </source>
</evidence>
<dbReference type="EMBL" id="JACXTN010000001">
    <property type="protein sequence ID" value="MBD3709005.1"/>
    <property type="molecule type" value="Genomic_DNA"/>
</dbReference>
<organism evidence="1 2">
    <name type="scientific">Klebsiella pneumoniae</name>
    <dbReference type="NCBI Taxonomy" id="573"/>
    <lineage>
        <taxon>Bacteria</taxon>
        <taxon>Pseudomonadati</taxon>
        <taxon>Pseudomonadota</taxon>
        <taxon>Gammaproteobacteria</taxon>
        <taxon>Enterobacterales</taxon>
        <taxon>Enterobacteriaceae</taxon>
        <taxon>Klebsiella/Raoultella group</taxon>
        <taxon>Klebsiella</taxon>
        <taxon>Klebsiella pneumoniae complex</taxon>
    </lineage>
</organism>
<dbReference type="Proteomes" id="UP000616340">
    <property type="component" value="Unassembled WGS sequence"/>
</dbReference>
<accession>A0A927HQS9</accession>
<reference evidence="1" key="1">
    <citation type="submission" date="2020-07" db="EMBL/GenBank/DDBJ databases">
        <title>Clinical and genomic characterization of carbapenemase-producing Enterobacterales causing secondary infections during the COVID-19 crisis at a New York City hospital.</title>
        <authorList>
            <person name="Gomez-Simmonds A."/>
            <person name="Annavajhala M.K."/>
            <person name="Uhlemann A.-C."/>
        </authorList>
    </citation>
    <scope>NUCLEOTIDE SEQUENCE</scope>
    <source>
        <strain evidence="1">NK1677</strain>
    </source>
</reference>
<comment type="caution">
    <text evidence="1">The sequence shown here is derived from an EMBL/GenBank/DDBJ whole genome shotgun (WGS) entry which is preliminary data.</text>
</comment>
<dbReference type="AlphaFoldDB" id="A0A927HQS9"/>
<proteinExistence type="predicted"/>
<protein>
    <submittedName>
        <fullName evidence="1">Uncharacterized protein</fullName>
    </submittedName>
</protein>
<gene>
    <name evidence="1" type="ORF">IE996_03080</name>
</gene>
<evidence type="ECO:0000313" key="1">
    <source>
        <dbReference type="EMBL" id="MBD3709005.1"/>
    </source>
</evidence>